<gene>
    <name evidence="2" type="ORF">EH240_00315</name>
</gene>
<dbReference type="RefSeq" id="WP_124995426.1">
    <property type="nucleotide sequence ID" value="NZ_RQXT01000001.1"/>
</dbReference>
<name>A0A3P3GC43_9HYPH</name>
<keyword evidence="3" id="KW-1185">Reference proteome</keyword>
<organism evidence="2 3">
    <name type="scientific">Mesorhizobium tamadayense</name>
    <dbReference type="NCBI Taxonomy" id="425306"/>
    <lineage>
        <taxon>Bacteria</taxon>
        <taxon>Pseudomonadati</taxon>
        <taxon>Pseudomonadota</taxon>
        <taxon>Alphaproteobacteria</taxon>
        <taxon>Hyphomicrobiales</taxon>
        <taxon>Phyllobacteriaceae</taxon>
        <taxon>Mesorhizobium</taxon>
    </lineage>
</organism>
<accession>A0A3P3GC43</accession>
<sequence>MDWSKWIRQLHRWLSIIFTVTVIANFVAMALGEPPAWVVYSPLLPLFLLLFSGLYMFVLPYAARWRGGPARERIG</sequence>
<dbReference type="AlphaFoldDB" id="A0A3P3GC43"/>
<dbReference type="EMBL" id="RQXT01000001">
    <property type="protein sequence ID" value="RRI07723.1"/>
    <property type="molecule type" value="Genomic_DNA"/>
</dbReference>
<keyword evidence="1" id="KW-1133">Transmembrane helix</keyword>
<evidence type="ECO:0000256" key="1">
    <source>
        <dbReference type="SAM" id="Phobius"/>
    </source>
</evidence>
<evidence type="ECO:0000313" key="2">
    <source>
        <dbReference type="EMBL" id="RRI07723.1"/>
    </source>
</evidence>
<evidence type="ECO:0000313" key="3">
    <source>
        <dbReference type="Proteomes" id="UP000273786"/>
    </source>
</evidence>
<comment type="caution">
    <text evidence="2">The sequence shown here is derived from an EMBL/GenBank/DDBJ whole genome shotgun (WGS) entry which is preliminary data.</text>
</comment>
<proteinExistence type="predicted"/>
<dbReference type="OrthoDB" id="9812802at2"/>
<dbReference type="Proteomes" id="UP000273786">
    <property type="component" value="Unassembled WGS sequence"/>
</dbReference>
<feature type="transmembrane region" description="Helical" evidence="1">
    <location>
        <begin position="12"/>
        <end position="31"/>
    </location>
</feature>
<keyword evidence="1" id="KW-0472">Membrane</keyword>
<keyword evidence="1" id="KW-0812">Transmembrane</keyword>
<protein>
    <submittedName>
        <fullName evidence="2">Uncharacterized protein</fullName>
    </submittedName>
</protein>
<reference evidence="2 3" key="1">
    <citation type="submission" date="2018-11" db="EMBL/GenBank/DDBJ databases">
        <title>the genome of Mesorhizobium tamadayense DSM 28320.</title>
        <authorList>
            <person name="Gao J."/>
        </authorList>
    </citation>
    <scope>NUCLEOTIDE SEQUENCE [LARGE SCALE GENOMIC DNA]</scope>
    <source>
        <strain evidence="2 3">DSM 28320</strain>
    </source>
</reference>
<feature type="transmembrane region" description="Helical" evidence="1">
    <location>
        <begin position="43"/>
        <end position="63"/>
    </location>
</feature>